<name>A0A7S4DNL2_9EUKA</name>
<evidence type="ECO:0000313" key="1">
    <source>
        <dbReference type="EMBL" id="CAE0661012.1"/>
    </source>
</evidence>
<dbReference type="EMBL" id="HBIV01017338">
    <property type="protein sequence ID" value="CAE0661012.1"/>
    <property type="molecule type" value="Transcribed_RNA"/>
</dbReference>
<accession>A0A7S4DNL2</accession>
<reference evidence="1" key="1">
    <citation type="submission" date="2021-01" db="EMBL/GenBank/DDBJ databases">
        <authorList>
            <person name="Corre E."/>
            <person name="Pelletier E."/>
            <person name="Niang G."/>
            <person name="Scheremetjew M."/>
            <person name="Finn R."/>
            <person name="Kale V."/>
            <person name="Holt S."/>
            <person name="Cochrane G."/>
            <person name="Meng A."/>
            <person name="Brown T."/>
            <person name="Cohen L."/>
        </authorList>
    </citation>
    <scope>NUCLEOTIDE SEQUENCE</scope>
    <source>
        <strain evidence="1">CCCM811</strain>
    </source>
</reference>
<proteinExistence type="predicted"/>
<dbReference type="AlphaFoldDB" id="A0A7S4DNL2"/>
<organism evidence="1">
    <name type="scientific">Lotharella globosa</name>
    <dbReference type="NCBI Taxonomy" id="91324"/>
    <lineage>
        <taxon>Eukaryota</taxon>
        <taxon>Sar</taxon>
        <taxon>Rhizaria</taxon>
        <taxon>Cercozoa</taxon>
        <taxon>Chlorarachniophyceae</taxon>
        <taxon>Lotharella</taxon>
    </lineage>
</organism>
<gene>
    <name evidence="1" type="ORF">LGLO00237_LOCUS12600</name>
</gene>
<protein>
    <submittedName>
        <fullName evidence="1">Uncharacterized protein</fullName>
    </submittedName>
</protein>
<sequence>MPACTHGRVWTHTHTSHMYFTVHAFVDVCEPRGVPQEAPRAAHLDEMTSKFKNDMRKKTTPLRAVQCCCMARVSPGKEQQRKRTKGMLDDEGVCHMDIEC</sequence>